<proteinExistence type="predicted"/>
<organism evidence="1 2">
    <name type="scientific">Chionoecetes opilio</name>
    <name type="common">Atlantic snow crab</name>
    <name type="synonym">Cancer opilio</name>
    <dbReference type="NCBI Taxonomy" id="41210"/>
    <lineage>
        <taxon>Eukaryota</taxon>
        <taxon>Metazoa</taxon>
        <taxon>Ecdysozoa</taxon>
        <taxon>Arthropoda</taxon>
        <taxon>Crustacea</taxon>
        <taxon>Multicrustacea</taxon>
        <taxon>Malacostraca</taxon>
        <taxon>Eumalacostraca</taxon>
        <taxon>Eucarida</taxon>
        <taxon>Decapoda</taxon>
        <taxon>Pleocyemata</taxon>
        <taxon>Brachyura</taxon>
        <taxon>Eubrachyura</taxon>
        <taxon>Majoidea</taxon>
        <taxon>Majidae</taxon>
        <taxon>Chionoecetes</taxon>
    </lineage>
</organism>
<dbReference type="EMBL" id="JACEEZ010026312">
    <property type="protein sequence ID" value="KAG0693426.1"/>
    <property type="molecule type" value="Genomic_DNA"/>
</dbReference>
<keyword evidence="2" id="KW-1185">Reference proteome</keyword>
<sequence length="169" mass="19243">MQRVDMYLFFALPPLQRTLQIIPRKSKAEEGPRKLPVRAKVHSILPKPVAVPSYGICWGGVECPGSRTQDSIGLSLSQAYSIKNRVPFLMMYKDDAVRCADNLPFEEFVPDSEDFIRVRNQMKKEVQKILIHHLEVFAGLPVDEGHRYSAYVRNKSQMVRLMVGGGKQL</sequence>
<dbReference type="AlphaFoldDB" id="A0A8J8WBZ2"/>
<comment type="caution">
    <text evidence="1">The sequence shown here is derived from an EMBL/GenBank/DDBJ whole genome shotgun (WGS) entry which is preliminary data.</text>
</comment>
<dbReference type="OrthoDB" id="6123456at2759"/>
<evidence type="ECO:0000313" key="1">
    <source>
        <dbReference type="EMBL" id="KAG0693426.1"/>
    </source>
</evidence>
<reference evidence="1" key="1">
    <citation type="submission" date="2020-07" db="EMBL/GenBank/DDBJ databases">
        <title>The High-quality genome of the commercially important snow crab, Chionoecetes opilio.</title>
        <authorList>
            <person name="Jeong J.-H."/>
            <person name="Ryu S."/>
        </authorList>
    </citation>
    <scope>NUCLEOTIDE SEQUENCE</scope>
    <source>
        <strain evidence="1">MADBK_172401_WGS</strain>
        <tissue evidence="1">Digestive gland</tissue>
    </source>
</reference>
<accession>A0A8J8WBZ2</accession>
<evidence type="ECO:0000313" key="2">
    <source>
        <dbReference type="Proteomes" id="UP000770661"/>
    </source>
</evidence>
<gene>
    <name evidence="1" type="ORF">GWK47_027515</name>
</gene>
<protein>
    <submittedName>
        <fullName evidence="1">Uncharacterized protein</fullName>
    </submittedName>
</protein>
<name>A0A8J8WBZ2_CHIOP</name>
<dbReference type="Proteomes" id="UP000770661">
    <property type="component" value="Unassembled WGS sequence"/>
</dbReference>